<evidence type="ECO:0000259" key="6">
    <source>
        <dbReference type="PROSITE" id="PS01124"/>
    </source>
</evidence>
<dbReference type="Pfam" id="PF02311">
    <property type="entry name" value="AraC_binding"/>
    <property type="match status" value="1"/>
</dbReference>
<dbReference type="Pfam" id="PF12833">
    <property type="entry name" value="HTH_18"/>
    <property type="match status" value="1"/>
</dbReference>
<dbReference type="SMART" id="SM00342">
    <property type="entry name" value="HTH_ARAC"/>
    <property type="match status" value="1"/>
</dbReference>
<proteinExistence type="predicted"/>
<keyword evidence="4" id="KW-0804">Transcription</keyword>
<dbReference type="InterPro" id="IPR020449">
    <property type="entry name" value="Tscrpt_reg_AraC-type_HTH"/>
</dbReference>
<name>A0A9D2S7Z2_9FIRM</name>
<dbReference type="Proteomes" id="UP000824211">
    <property type="component" value="Unassembled WGS sequence"/>
</dbReference>
<evidence type="ECO:0000256" key="4">
    <source>
        <dbReference type="ARBA" id="ARBA00023163"/>
    </source>
</evidence>
<dbReference type="InterPro" id="IPR003313">
    <property type="entry name" value="AraC-bd"/>
</dbReference>
<evidence type="ECO:0000256" key="2">
    <source>
        <dbReference type="ARBA" id="ARBA00023125"/>
    </source>
</evidence>
<dbReference type="Gene3D" id="1.10.10.60">
    <property type="entry name" value="Homeodomain-like"/>
    <property type="match status" value="2"/>
</dbReference>
<dbReference type="PANTHER" id="PTHR46796">
    <property type="entry name" value="HTH-TYPE TRANSCRIPTIONAL ACTIVATOR RHAS-RELATED"/>
    <property type="match status" value="1"/>
</dbReference>
<dbReference type="InterPro" id="IPR018060">
    <property type="entry name" value="HTH_AraC"/>
</dbReference>
<keyword evidence="2" id="KW-0238">DNA-binding</keyword>
<dbReference type="InterPro" id="IPR018062">
    <property type="entry name" value="HTH_AraC-typ_CS"/>
</dbReference>
<accession>A0A9D2S7Z2</accession>
<evidence type="ECO:0000256" key="3">
    <source>
        <dbReference type="ARBA" id="ARBA00023159"/>
    </source>
</evidence>
<reference evidence="7" key="1">
    <citation type="journal article" date="2021" name="PeerJ">
        <title>Extensive microbial diversity within the chicken gut microbiome revealed by metagenomics and culture.</title>
        <authorList>
            <person name="Gilroy R."/>
            <person name="Ravi A."/>
            <person name="Getino M."/>
            <person name="Pursley I."/>
            <person name="Horton D.L."/>
            <person name="Alikhan N.F."/>
            <person name="Baker D."/>
            <person name="Gharbi K."/>
            <person name="Hall N."/>
            <person name="Watson M."/>
            <person name="Adriaenssens E.M."/>
            <person name="Foster-Nyarko E."/>
            <person name="Jarju S."/>
            <person name="Secka A."/>
            <person name="Antonio M."/>
            <person name="Oren A."/>
            <person name="Chaudhuri R.R."/>
            <person name="La Ragione R."/>
            <person name="Hildebrand F."/>
            <person name="Pallen M.J."/>
        </authorList>
    </citation>
    <scope>NUCLEOTIDE SEQUENCE</scope>
    <source>
        <strain evidence="7">ChiHjej9B8-13557</strain>
    </source>
</reference>
<evidence type="ECO:0000313" key="7">
    <source>
        <dbReference type="EMBL" id="HJB59414.1"/>
    </source>
</evidence>
<dbReference type="PANTHER" id="PTHR46796:SF7">
    <property type="entry name" value="ARAC FAMILY TRANSCRIPTIONAL REGULATOR"/>
    <property type="match status" value="1"/>
</dbReference>
<evidence type="ECO:0000256" key="1">
    <source>
        <dbReference type="ARBA" id="ARBA00023015"/>
    </source>
</evidence>
<reference evidence="7" key="2">
    <citation type="submission" date="2021-04" db="EMBL/GenBank/DDBJ databases">
        <authorList>
            <person name="Gilroy R."/>
        </authorList>
    </citation>
    <scope>NUCLEOTIDE SEQUENCE</scope>
    <source>
        <strain evidence="7">ChiHjej9B8-13557</strain>
    </source>
</reference>
<dbReference type="CDD" id="cd06986">
    <property type="entry name" value="cupin_MmsR-like_N"/>
    <property type="match status" value="1"/>
</dbReference>
<feature type="compositionally biased region" description="Low complexity" evidence="5">
    <location>
        <begin position="272"/>
        <end position="287"/>
    </location>
</feature>
<dbReference type="PROSITE" id="PS01124">
    <property type="entry name" value="HTH_ARAC_FAMILY_2"/>
    <property type="match status" value="1"/>
</dbReference>
<gene>
    <name evidence="7" type="ORF">H9771_07160</name>
</gene>
<dbReference type="InterPro" id="IPR037923">
    <property type="entry name" value="HTH-like"/>
</dbReference>
<dbReference type="EMBL" id="DWXX01000125">
    <property type="protein sequence ID" value="HJB59414.1"/>
    <property type="molecule type" value="Genomic_DNA"/>
</dbReference>
<feature type="domain" description="HTH araC/xylS-type" evidence="6">
    <location>
        <begin position="175"/>
        <end position="273"/>
    </location>
</feature>
<feature type="region of interest" description="Disordered" evidence="5">
    <location>
        <begin position="270"/>
        <end position="294"/>
    </location>
</feature>
<keyword evidence="3" id="KW-0010">Activator</keyword>
<dbReference type="AlphaFoldDB" id="A0A9D2S7Z2"/>
<dbReference type="InterPro" id="IPR009057">
    <property type="entry name" value="Homeodomain-like_sf"/>
</dbReference>
<dbReference type="GO" id="GO:0003700">
    <property type="term" value="F:DNA-binding transcription factor activity"/>
    <property type="evidence" value="ECO:0007669"/>
    <property type="project" value="InterPro"/>
</dbReference>
<dbReference type="PROSITE" id="PS00041">
    <property type="entry name" value="HTH_ARAC_FAMILY_1"/>
    <property type="match status" value="1"/>
</dbReference>
<dbReference type="GO" id="GO:0043565">
    <property type="term" value="F:sequence-specific DNA binding"/>
    <property type="evidence" value="ECO:0007669"/>
    <property type="project" value="InterPro"/>
</dbReference>
<dbReference type="PRINTS" id="PR00032">
    <property type="entry name" value="HTHARAC"/>
</dbReference>
<dbReference type="SUPFAM" id="SSF46689">
    <property type="entry name" value="Homeodomain-like"/>
    <property type="match status" value="2"/>
</dbReference>
<evidence type="ECO:0000256" key="5">
    <source>
        <dbReference type="SAM" id="MobiDB-lite"/>
    </source>
</evidence>
<organism evidence="7 8">
    <name type="scientific">Candidatus Faecalibacterium faecipullorum</name>
    <dbReference type="NCBI Taxonomy" id="2838578"/>
    <lineage>
        <taxon>Bacteria</taxon>
        <taxon>Bacillati</taxon>
        <taxon>Bacillota</taxon>
        <taxon>Clostridia</taxon>
        <taxon>Eubacteriales</taxon>
        <taxon>Oscillospiraceae</taxon>
        <taxon>Faecalibacterium</taxon>
    </lineage>
</organism>
<dbReference type="InterPro" id="IPR050204">
    <property type="entry name" value="AraC_XylS_family_regulators"/>
</dbReference>
<dbReference type="SUPFAM" id="SSF51215">
    <property type="entry name" value="Regulatory protein AraC"/>
    <property type="match status" value="1"/>
</dbReference>
<evidence type="ECO:0000313" key="8">
    <source>
        <dbReference type="Proteomes" id="UP000824211"/>
    </source>
</evidence>
<dbReference type="Gene3D" id="2.60.120.280">
    <property type="entry name" value="Regulatory protein AraC"/>
    <property type="match status" value="1"/>
</dbReference>
<comment type="caution">
    <text evidence="7">The sequence shown here is derived from an EMBL/GenBank/DDBJ whole genome shotgun (WGS) entry which is preliminary data.</text>
</comment>
<protein>
    <submittedName>
        <fullName evidence="7">AraC family transcriptional regulator</fullName>
    </submittedName>
</protein>
<keyword evidence="1" id="KW-0805">Transcription regulation</keyword>
<sequence length="294" mass="33091">MPEAYKQSFKQNFTSNVDLSVFNCGLERCAPGHTWGPGIRDHYLIHLILSGKGTFQTGGKTWELAPGDLFFVRPNQLNTYAADAQQPWEYCWVGFNGISAHRLASMLPFSDEQPVHHTQRPDEMRKALENIYRARGLRMQDETAMVGYLYLFIAALMEETSERRPRSSSSSQYVLNAIKYIQFNYSHDISIDDVAKSVGVSRSHLYRVFMSNVGKSPIDYLTEYRINEACKMLRSGSLSIAEVAVSVGFFDQFYFSRVFKRAKGVPPSKYLASQQAAAPDPADAPGPDSRPDAT</sequence>